<evidence type="ECO:0000313" key="3">
    <source>
        <dbReference type="Proteomes" id="UP001054945"/>
    </source>
</evidence>
<feature type="transmembrane region" description="Helical" evidence="1">
    <location>
        <begin position="21"/>
        <end position="43"/>
    </location>
</feature>
<keyword evidence="3" id="KW-1185">Reference proteome</keyword>
<dbReference type="Proteomes" id="UP001054945">
    <property type="component" value="Unassembled WGS sequence"/>
</dbReference>
<accession>A0AAV4S8Y2</accession>
<dbReference type="EMBL" id="BPLR01009019">
    <property type="protein sequence ID" value="GIY29066.1"/>
    <property type="molecule type" value="Genomic_DNA"/>
</dbReference>
<evidence type="ECO:0000256" key="1">
    <source>
        <dbReference type="SAM" id="Phobius"/>
    </source>
</evidence>
<proteinExistence type="predicted"/>
<gene>
    <name evidence="2" type="ORF">CEXT_774901</name>
</gene>
<keyword evidence="1" id="KW-1133">Transmembrane helix</keyword>
<protein>
    <submittedName>
        <fullName evidence="2">Uncharacterized protein</fullName>
    </submittedName>
</protein>
<evidence type="ECO:0000313" key="2">
    <source>
        <dbReference type="EMBL" id="GIY29066.1"/>
    </source>
</evidence>
<sequence length="130" mass="14450">MNPQIFATSEANELPTEVNSVYLQVICILGACIYHLASVQGAVEINRCQRREGCTEGWGTVSSTVFHTHIKVPESLAFNQARDRFQPLVNFRGRRMSKRNTCVVVSLGGIPWFCSTAQEGCVSRGYLLPK</sequence>
<reference evidence="2 3" key="1">
    <citation type="submission" date="2021-06" db="EMBL/GenBank/DDBJ databases">
        <title>Caerostris extrusa draft genome.</title>
        <authorList>
            <person name="Kono N."/>
            <person name="Arakawa K."/>
        </authorList>
    </citation>
    <scope>NUCLEOTIDE SEQUENCE [LARGE SCALE GENOMIC DNA]</scope>
</reference>
<organism evidence="2 3">
    <name type="scientific">Caerostris extrusa</name>
    <name type="common">Bark spider</name>
    <name type="synonym">Caerostris bankana</name>
    <dbReference type="NCBI Taxonomy" id="172846"/>
    <lineage>
        <taxon>Eukaryota</taxon>
        <taxon>Metazoa</taxon>
        <taxon>Ecdysozoa</taxon>
        <taxon>Arthropoda</taxon>
        <taxon>Chelicerata</taxon>
        <taxon>Arachnida</taxon>
        <taxon>Araneae</taxon>
        <taxon>Araneomorphae</taxon>
        <taxon>Entelegynae</taxon>
        <taxon>Araneoidea</taxon>
        <taxon>Araneidae</taxon>
        <taxon>Caerostris</taxon>
    </lineage>
</organism>
<dbReference type="AlphaFoldDB" id="A0AAV4S8Y2"/>
<comment type="caution">
    <text evidence="2">The sequence shown here is derived from an EMBL/GenBank/DDBJ whole genome shotgun (WGS) entry which is preliminary data.</text>
</comment>
<keyword evidence="1" id="KW-0812">Transmembrane</keyword>
<name>A0AAV4S8Y2_CAEEX</name>
<keyword evidence="1" id="KW-0472">Membrane</keyword>